<feature type="transmembrane region" description="Helical" evidence="1">
    <location>
        <begin position="44"/>
        <end position="65"/>
    </location>
</feature>
<keyword evidence="3" id="KW-1185">Reference proteome</keyword>
<feature type="transmembrane region" description="Helical" evidence="1">
    <location>
        <begin position="250"/>
        <end position="271"/>
    </location>
</feature>
<keyword evidence="1" id="KW-0812">Transmembrane</keyword>
<keyword evidence="1" id="KW-0472">Membrane</keyword>
<evidence type="ECO:0000313" key="2">
    <source>
        <dbReference type="EMBL" id="NYJ73273.1"/>
    </source>
</evidence>
<name>A0A853DBE5_9MICO</name>
<evidence type="ECO:0000313" key="3">
    <source>
        <dbReference type="Proteomes" id="UP000571817"/>
    </source>
</evidence>
<comment type="caution">
    <text evidence="2">The sequence shown here is derived from an EMBL/GenBank/DDBJ whole genome shotgun (WGS) entry which is preliminary data.</text>
</comment>
<evidence type="ECO:0000256" key="1">
    <source>
        <dbReference type="SAM" id="Phobius"/>
    </source>
</evidence>
<protein>
    <submittedName>
        <fullName evidence="2">ABC-type transport system involved in multi-copper enzyme maturation permease subunit</fullName>
    </submittedName>
</protein>
<dbReference type="Proteomes" id="UP000571817">
    <property type="component" value="Unassembled WGS sequence"/>
</dbReference>
<sequence>MSSPAIDTDRPASDETTSIRSEPVSLPRVVTSEFIKFRSLRSSWAVLGGAVLGMLVVALIVGYNTRHLTKNLQPDDVVASSPLQGYYLGQLLIGALGVLFVSGEFSTGMIASTMAAVPKRLPVLWAKLLVFTSIVLVSMTTASVIAFLLGEGVIGHFRASYGLGDPTALRVALGTGVYLTLVGVIGGALGWIVRSTPGALVAYFATVLVVPVLFNSVLGTWGKDVGKYLPSTAGASFVSSLREPQTLTPWVGLAVLGVWAVVAVAVAAAQLRRRDA</sequence>
<keyword evidence="1" id="KW-1133">Transmembrane helix</keyword>
<gene>
    <name evidence="2" type="ORF">HNR15_000236</name>
</gene>
<proteinExistence type="predicted"/>
<dbReference type="RefSeq" id="WP_179478431.1">
    <property type="nucleotide sequence ID" value="NZ_JACCFW010000001.1"/>
</dbReference>
<dbReference type="AlphaFoldDB" id="A0A853DBE5"/>
<feature type="transmembrane region" description="Helical" evidence="1">
    <location>
        <begin position="85"/>
        <end position="103"/>
    </location>
</feature>
<dbReference type="EMBL" id="JACCFW010000001">
    <property type="protein sequence ID" value="NYJ73273.1"/>
    <property type="molecule type" value="Genomic_DNA"/>
</dbReference>
<feature type="transmembrane region" description="Helical" evidence="1">
    <location>
        <begin position="200"/>
        <end position="221"/>
    </location>
</feature>
<feature type="transmembrane region" description="Helical" evidence="1">
    <location>
        <begin position="124"/>
        <end position="149"/>
    </location>
</feature>
<reference evidence="2 3" key="1">
    <citation type="submission" date="2020-07" db="EMBL/GenBank/DDBJ databases">
        <title>Sequencing the genomes of 1000 actinobacteria strains.</title>
        <authorList>
            <person name="Klenk H.-P."/>
        </authorList>
    </citation>
    <scope>NUCLEOTIDE SEQUENCE [LARGE SCALE GENOMIC DNA]</scope>
    <source>
        <strain evidence="2 3">DSM 29531</strain>
    </source>
</reference>
<accession>A0A853DBE5</accession>
<organism evidence="2 3">
    <name type="scientific">Allobranchiibius huperziae</name>
    <dbReference type="NCBI Taxonomy" id="1874116"/>
    <lineage>
        <taxon>Bacteria</taxon>
        <taxon>Bacillati</taxon>
        <taxon>Actinomycetota</taxon>
        <taxon>Actinomycetes</taxon>
        <taxon>Micrococcales</taxon>
        <taxon>Dermacoccaceae</taxon>
        <taxon>Allobranchiibius</taxon>
    </lineage>
</organism>
<feature type="transmembrane region" description="Helical" evidence="1">
    <location>
        <begin position="169"/>
        <end position="193"/>
    </location>
</feature>